<organism evidence="2 3">
    <name type="scientific">Pseudallescheria apiosperma</name>
    <name type="common">Scedosporium apiospermum</name>
    <dbReference type="NCBI Taxonomy" id="563466"/>
    <lineage>
        <taxon>Eukaryota</taxon>
        <taxon>Fungi</taxon>
        <taxon>Dikarya</taxon>
        <taxon>Ascomycota</taxon>
        <taxon>Pezizomycotina</taxon>
        <taxon>Sordariomycetes</taxon>
        <taxon>Hypocreomycetidae</taxon>
        <taxon>Microascales</taxon>
        <taxon>Microascaceae</taxon>
        <taxon>Scedosporium</taxon>
    </lineage>
</organism>
<dbReference type="OMA" id="TPMANIH"/>
<dbReference type="GeneID" id="27718625"/>
<gene>
    <name evidence="2" type="ORF">SAPIO_CDS0473</name>
</gene>
<dbReference type="OrthoDB" id="4629699at2759"/>
<dbReference type="HOGENOM" id="CLU_096155_0_0_1"/>
<protein>
    <submittedName>
        <fullName evidence="2">Uncharacterized protein</fullName>
    </submittedName>
</protein>
<evidence type="ECO:0000313" key="3">
    <source>
        <dbReference type="Proteomes" id="UP000028545"/>
    </source>
</evidence>
<feature type="compositionally biased region" description="Low complexity" evidence="1">
    <location>
        <begin position="144"/>
        <end position="158"/>
    </location>
</feature>
<sequence length="187" mass="20155">MCHGQPRIHPCSHTSVTWHYCPSASQDPDTGYETPCSSTTFAPSQQTTANCPLQNCQFKDMEGSWTCCACKQGPNTQGWCTMPTARLKRNPETFEVEAFETTCDHGCCKNCTHFSMSNPPTPDMAYGGVRKGGSSRATGHDSLASAHPESSSGASSDLSSRFKIDLDYTTVGKDASAGEKSQKSGRH</sequence>
<dbReference type="AlphaFoldDB" id="A0A084GH32"/>
<dbReference type="KEGG" id="sapo:SAPIO_CDS0473"/>
<reference evidence="2 3" key="1">
    <citation type="journal article" date="2014" name="Genome Announc.">
        <title>Draft genome sequence of the pathogenic fungus Scedosporium apiospermum.</title>
        <authorList>
            <person name="Vandeputte P."/>
            <person name="Ghamrawi S."/>
            <person name="Rechenmann M."/>
            <person name="Iltis A."/>
            <person name="Giraud S."/>
            <person name="Fleury M."/>
            <person name="Thornton C."/>
            <person name="Delhaes L."/>
            <person name="Meyer W."/>
            <person name="Papon N."/>
            <person name="Bouchara J.P."/>
        </authorList>
    </citation>
    <scope>NUCLEOTIDE SEQUENCE [LARGE SCALE GENOMIC DNA]</scope>
    <source>
        <strain evidence="2 3">IHEM 14462</strain>
    </source>
</reference>
<accession>A0A084GH32</accession>
<dbReference type="Proteomes" id="UP000028545">
    <property type="component" value="Unassembled WGS sequence"/>
</dbReference>
<dbReference type="VEuPathDB" id="FungiDB:SAPIO_CDS0473"/>
<feature type="region of interest" description="Disordered" evidence="1">
    <location>
        <begin position="122"/>
        <end position="158"/>
    </location>
</feature>
<comment type="caution">
    <text evidence="2">The sequence shown here is derived from an EMBL/GenBank/DDBJ whole genome shotgun (WGS) entry which is preliminary data.</text>
</comment>
<name>A0A084GH32_PSEDA</name>
<dbReference type="EMBL" id="JOWA01000022">
    <property type="protein sequence ID" value="KEZ46644.1"/>
    <property type="molecule type" value="Genomic_DNA"/>
</dbReference>
<proteinExistence type="predicted"/>
<keyword evidence="3" id="KW-1185">Reference proteome</keyword>
<evidence type="ECO:0000256" key="1">
    <source>
        <dbReference type="SAM" id="MobiDB-lite"/>
    </source>
</evidence>
<dbReference type="RefSeq" id="XP_016646443.1">
    <property type="nucleotide sequence ID" value="XM_016783243.1"/>
</dbReference>
<evidence type="ECO:0000313" key="2">
    <source>
        <dbReference type="EMBL" id="KEZ46644.1"/>
    </source>
</evidence>